<reference evidence="22" key="1">
    <citation type="submission" date="2011-11" db="EMBL/GenBank/DDBJ databases">
        <title>Complete sequence of Desulfosporosinus orientis DSM 765.</title>
        <authorList>
            <person name="Lucas S."/>
            <person name="Han J."/>
            <person name="Lapidus A."/>
            <person name="Cheng J.-F."/>
            <person name="Goodwin L."/>
            <person name="Pitluck S."/>
            <person name="Peters L."/>
            <person name="Ovchinnikova G."/>
            <person name="Teshima H."/>
            <person name="Detter J.C."/>
            <person name="Han C."/>
            <person name="Tapia R."/>
            <person name="Land M."/>
            <person name="Hauser L."/>
            <person name="Kyrpides N."/>
            <person name="Ivanova N."/>
            <person name="Pagani I."/>
            <person name="Pester M."/>
            <person name="Spring S."/>
            <person name="Ollivier B."/>
            <person name="Rattei T."/>
            <person name="Klenk H.-P."/>
            <person name="Wagner M."/>
            <person name="Loy A."/>
            <person name="Woyke T."/>
        </authorList>
    </citation>
    <scope>NUCLEOTIDE SEQUENCE [LARGE SCALE GENOMIC DNA]</scope>
    <source>
        <strain evidence="22">ATCC 19365 / DSM 765 / NCIMB 8382 / VKM B-1628</strain>
    </source>
</reference>
<dbReference type="SUPFAM" id="SSF52172">
    <property type="entry name" value="CheY-like"/>
    <property type="match status" value="2"/>
</dbReference>
<evidence type="ECO:0000259" key="19">
    <source>
        <dbReference type="PROSITE" id="PS51379"/>
    </source>
</evidence>
<dbReference type="GO" id="GO:0005886">
    <property type="term" value="C:plasma membrane"/>
    <property type="evidence" value="ECO:0007669"/>
    <property type="project" value="TreeGrafter"/>
</dbReference>
<dbReference type="STRING" id="768706.Desor_4541"/>
<dbReference type="InterPro" id="IPR017896">
    <property type="entry name" value="4Fe4S_Fe-S-bd"/>
</dbReference>
<dbReference type="InterPro" id="IPR036890">
    <property type="entry name" value="HATPase_C_sf"/>
</dbReference>
<dbReference type="KEGG" id="dor:Desor_4541"/>
<dbReference type="InterPro" id="IPR005467">
    <property type="entry name" value="His_kinase_dom"/>
</dbReference>
<keyword evidence="8" id="KW-0479">Metal-binding</keyword>
<dbReference type="CDD" id="cd00082">
    <property type="entry name" value="HisKA"/>
    <property type="match status" value="1"/>
</dbReference>
<evidence type="ECO:0000259" key="20">
    <source>
        <dbReference type="PROSITE" id="PS51656"/>
    </source>
</evidence>
<evidence type="ECO:0000259" key="18">
    <source>
        <dbReference type="PROSITE" id="PS50110"/>
    </source>
</evidence>
<dbReference type="GO" id="GO:0051539">
    <property type="term" value="F:4 iron, 4 sulfur cluster binding"/>
    <property type="evidence" value="ECO:0007669"/>
    <property type="project" value="UniProtKB-KW"/>
</dbReference>
<dbReference type="Gene3D" id="3.40.50.2300">
    <property type="match status" value="2"/>
</dbReference>
<dbReference type="Pfam" id="PF00072">
    <property type="entry name" value="Response_reg"/>
    <property type="match status" value="1"/>
</dbReference>
<feature type="domain" description="4Fe-4S" evidence="20">
    <location>
        <begin position="383"/>
        <end position="446"/>
    </location>
</feature>
<dbReference type="Pfam" id="PF02518">
    <property type="entry name" value="HATPase_c"/>
    <property type="match status" value="1"/>
</dbReference>
<evidence type="ECO:0000259" key="17">
    <source>
        <dbReference type="PROSITE" id="PS50109"/>
    </source>
</evidence>
<dbReference type="PROSITE" id="PS50110">
    <property type="entry name" value="RESPONSE_REGULATORY"/>
    <property type="match status" value="2"/>
</dbReference>
<keyword evidence="6 15" id="KW-0597">Phosphoprotein</keyword>
<dbReference type="InterPro" id="IPR001789">
    <property type="entry name" value="Sig_transdc_resp-reg_receiver"/>
</dbReference>
<sequence>MRLPEVIRVDKSKCQHCLACIQVCPVKLCNIVERDGISVQSDLCIGCGECIRVCHEKGHQARYGVDDFEALLGDLHSGVSIGVMVAPSAAVNYENALPQLITALRSMGAAYVFDVSFGAEITTYLYSKTLQKGEKGPIIAQPCPAVVSYIELYQPELIPFLAKTQSPALDAALWIKSQKEYSKLKLAFLGPCLAKRREIHDPNTRGLVSYNITYQSLDGYLQLKGYELKNMESGAFDTPEAERGVGYSQPGGLTETLLRFGIPLQRYEISKVEGPQEIYSSYLAGLHEDIQRQEGPVLVDILNCQWGCNLGPAVSNCKTHYQIERIMEMRKQGQLAKHSPLTQNGADIFREVYEWLEEQSLDFSRSYTDKSSFSHLHQPTLSEERRLWEMMHKPTEEERLINCSSCGYGSCRDMMLAIYNGLNHVESCKYYLFKENEVNISKIQKQAKELEIQRDQITAWNEELEITVEERTSELSRANELLLKEISEREVIEQTLRQTKEDLEQLNEELLSSNEKLKELDSMKSDFLSTVSHELRTPLTSVLGFAKIIKKKMDEVLIPNLQIGEKKTDRAVKQVRQNVDIIIAEGERLTSLINDVLDIAKMEAGKIDWNMENNSLQDIIDRSTAAVSSLFEEKGLLLVKDIADDLPEACCDKDRIIQVIINLLSNAVKFTAAGTITCQAWKTGDEITVKVIDQGIGIPREHKDKVFDKFKQIGDTLTDKPKGTGLGLPICKQIVESHGGRIWVESELGVGSVFTFTLPAAKETLVQTIDIESLVKQLTDHTTRSAPLIEGDKRILVIDDDDNIRQFLRQELESVGYSVQEASDGLTAINLIKREKMHLILLDVKMPGMNGFDVAAILKNDPGTMDIPIVILSIDEDKERGYRIGVDRYLTKPFNTEQLLKEISSLLAQGNHRKKVLVVDEKKTQLNSLAEALKNKGYLVCEAANQEECLEKATREKPDVIVATMIVSETYDLMTKLGKEKGLENSFFLLVDI</sequence>
<dbReference type="eggNOG" id="COG1145">
    <property type="taxonomic scope" value="Bacteria"/>
</dbReference>
<dbReference type="HOGENOM" id="CLU_311858_0_0_9"/>
<dbReference type="InterPro" id="IPR004108">
    <property type="entry name" value="Fe_hydrogenase_lsu_C"/>
</dbReference>
<dbReference type="eggNOG" id="COG2000">
    <property type="taxonomic scope" value="Bacteria"/>
</dbReference>
<dbReference type="PROSITE" id="PS00198">
    <property type="entry name" value="4FE4S_FER_1"/>
    <property type="match status" value="1"/>
</dbReference>
<dbReference type="Pfam" id="PF00512">
    <property type="entry name" value="HisKA"/>
    <property type="match status" value="1"/>
</dbReference>
<feature type="domain" description="Response regulatory" evidence="18">
    <location>
        <begin position="915"/>
        <end position="993"/>
    </location>
</feature>
<dbReference type="InterPro" id="IPR003594">
    <property type="entry name" value="HATPase_dom"/>
</dbReference>
<dbReference type="InterPro" id="IPR007202">
    <property type="entry name" value="4Fe-4S_dom"/>
</dbReference>
<comment type="similarity">
    <text evidence="2">In the N-terminal section; belongs to the phytochrome family.</text>
</comment>
<dbReference type="GO" id="GO:0046872">
    <property type="term" value="F:metal ion binding"/>
    <property type="evidence" value="ECO:0007669"/>
    <property type="project" value="UniProtKB-KW"/>
</dbReference>
<dbReference type="eggNOG" id="COG3706">
    <property type="taxonomic scope" value="Bacteria"/>
</dbReference>
<evidence type="ECO:0000256" key="3">
    <source>
        <dbReference type="ARBA" id="ARBA00012438"/>
    </source>
</evidence>
<evidence type="ECO:0000256" key="10">
    <source>
        <dbReference type="ARBA" id="ARBA00023004"/>
    </source>
</evidence>
<evidence type="ECO:0000256" key="9">
    <source>
        <dbReference type="ARBA" id="ARBA00022777"/>
    </source>
</evidence>
<dbReference type="SMART" id="SM00448">
    <property type="entry name" value="REC"/>
    <property type="match status" value="1"/>
</dbReference>
<proteinExistence type="inferred from homology"/>
<dbReference type="eggNOG" id="COG2205">
    <property type="taxonomic scope" value="Bacteria"/>
</dbReference>
<comment type="caution">
    <text evidence="15">Lacks conserved residue(s) required for the propagation of feature annotation.</text>
</comment>
<dbReference type="InterPro" id="IPR009016">
    <property type="entry name" value="Fe_hydrogenase"/>
</dbReference>
<evidence type="ECO:0000256" key="8">
    <source>
        <dbReference type="ARBA" id="ARBA00022723"/>
    </source>
</evidence>
<dbReference type="GO" id="GO:0000155">
    <property type="term" value="F:phosphorelay sensor kinase activity"/>
    <property type="evidence" value="ECO:0007669"/>
    <property type="project" value="InterPro"/>
</dbReference>
<dbReference type="SMART" id="SM00388">
    <property type="entry name" value="HisKA"/>
    <property type="match status" value="1"/>
</dbReference>
<dbReference type="SMART" id="SM00387">
    <property type="entry name" value="HATPase_c"/>
    <property type="match status" value="1"/>
</dbReference>
<evidence type="ECO:0000256" key="15">
    <source>
        <dbReference type="PROSITE-ProRule" id="PRU00169"/>
    </source>
</evidence>
<dbReference type="RefSeq" id="WP_014186754.1">
    <property type="nucleotide sequence ID" value="NC_016584.1"/>
</dbReference>
<comment type="function">
    <text evidence="13">May play the central regulatory role in sporulation. It may be an element of the effector pathway responsible for the activation of sporulation genes in response to nutritional stress. Spo0A may act in concert with spo0H (a sigma factor) to control the expression of some genes that are critical to the sporulation process.</text>
</comment>
<feature type="domain" description="Response regulatory" evidence="18">
    <location>
        <begin position="794"/>
        <end position="907"/>
    </location>
</feature>
<dbReference type="OrthoDB" id="9798098at2"/>
<dbReference type="Gene3D" id="3.30.70.20">
    <property type="match status" value="1"/>
</dbReference>
<keyword evidence="7" id="KW-0808">Transferase</keyword>
<dbReference type="CDD" id="cd16922">
    <property type="entry name" value="HATPase_EvgS-ArcB-TorS-like"/>
    <property type="match status" value="1"/>
</dbReference>
<name>G7W9N0_DESOD</name>
<keyword evidence="16" id="KW-0175">Coiled coil</keyword>
<dbReference type="PROSITE" id="PS51656">
    <property type="entry name" value="4FE4S"/>
    <property type="match status" value="1"/>
</dbReference>
<dbReference type="InterPro" id="IPR036097">
    <property type="entry name" value="HisK_dim/P_sf"/>
</dbReference>
<dbReference type="EMBL" id="CP003108">
    <property type="protein sequence ID" value="AET69947.1"/>
    <property type="molecule type" value="Genomic_DNA"/>
</dbReference>
<evidence type="ECO:0000313" key="22">
    <source>
        <dbReference type="Proteomes" id="UP000006346"/>
    </source>
</evidence>
<dbReference type="InterPro" id="IPR011006">
    <property type="entry name" value="CheY-like_superfamily"/>
</dbReference>
<keyword evidence="10" id="KW-0408">Iron</keyword>
<keyword evidence="12" id="KW-0411">Iron-sulfur</keyword>
<keyword evidence="9 21" id="KW-0418">Kinase</keyword>
<evidence type="ECO:0000256" key="4">
    <source>
        <dbReference type="ARBA" id="ARBA00018672"/>
    </source>
</evidence>
<evidence type="ECO:0000313" key="21">
    <source>
        <dbReference type="EMBL" id="AET69947.1"/>
    </source>
</evidence>
<dbReference type="SUPFAM" id="SSF55874">
    <property type="entry name" value="ATPase domain of HSP90 chaperone/DNA topoisomerase II/histidine kinase"/>
    <property type="match status" value="1"/>
</dbReference>
<evidence type="ECO:0000256" key="12">
    <source>
        <dbReference type="ARBA" id="ARBA00023014"/>
    </source>
</evidence>
<comment type="catalytic activity">
    <reaction evidence="1">
        <text>ATP + protein L-histidine = ADP + protein N-phospho-L-histidine.</text>
        <dbReference type="EC" id="2.7.13.3"/>
    </reaction>
</comment>
<feature type="domain" description="4Fe-4S ferredoxin-type" evidence="19">
    <location>
        <begin position="5"/>
        <end position="34"/>
    </location>
</feature>
<dbReference type="EC" id="2.7.13.3" evidence="3"/>
<feature type="domain" description="Histidine kinase" evidence="17">
    <location>
        <begin position="530"/>
        <end position="762"/>
    </location>
</feature>
<evidence type="ECO:0000256" key="14">
    <source>
        <dbReference type="ARBA" id="ARBA00074306"/>
    </source>
</evidence>
<dbReference type="SUPFAM" id="SSF53920">
    <property type="entry name" value="Fe-only hydrogenase"/>
    <property type="match status" value="1"/>
</dbReference>
<evidence type="ECO:0000256" key="1">
    <source>
        <dbReference type="ARBA" id="ARBA00000085"/>
    </source>
</evidence>
<keyword evidence="22" id="KW-1185">Reference proteome</keyword>
<dbReference type="Proteomes" id="UP000006346">
    <property type="component" value="Chromosome"/>
</dbReference>
<reference evidence="21 22" key="2">
    <citation type="journal article" date="2012" name="J. Bacteriol.">
        <title>Complete genome sequences of Desulfosporosinus orientis DSM765T, Desulfosporosinus youngiae DSM17734T, Desulfosporosinus meridiei DSM13257T, and Desulfosporosinus acidiphilus DSM22704T.</title>
        <authorList>
            <person name="Pester M."/>
            <person name="Brambilla E."/>
            <person name="Alazard D."/>
            <person name="Rattei T."/>
            <person name="Weinmaier T."/>
            <person name="Han J."/>
            <person name="Lucas S."/>
            <person name="Lapidus A."/>
            <person name="Cheng J.F."/>
            <person name="Goodwin L."/>
            <person name="Pitluck S."/>
            <person name="Peters L."/>
            <person name="Ovchinnikova G."/>
            <person name="Teshima H."/>
            <person name="Detter J.C."/>
            <person name="Han C.S."/>
            <person name="Tapia R."/>
            <person name="Land M.L."/>
            <person name="Hauser L."/>
            <person name="Kyrpides N.C."/>
            <person name="Ivanova N.N."/>
            <person name="Pagani I."/>
            <person name="Huntmann M."/>
            <person name="Wei C.L."/>
            <person name="Davenport K.W."/>
            <person name="Daligault H."/>
            <person name="Chain P.S."/>
            <person name="Chen A."/>
            <person name="Mavromatis K."/>
            <person name="Markowitz V."/>
            <person name="Szeto E."/>
            <person name="Mikhailova N."/>
            <person name="Pati A."/>
            <person name="Wagner M."/>
            <person name="Woyke T."/>
            <person name="Ollivier B."/>
            <person name="Klenk H.P."/>
            <person name="Spring S."/>
            <person name="Loy A."/>
        </authorList>
    </citation>
    <scope>NUCLEOTIDE SEQUENCE [LARGE SCALE GENOMIC DNA]</scope>
    <source>
        <strain evidence="22">ATCC 19365 / DSM 765 / NCIMB 8382 / VKM B-1628</strain>
    </source>
</reference>
<evidence type="ECO:0000256" key="5">
    <source>
        <dbReference type="ARBA" id="ARBA00022485"/>
    </source>
</evidence>
<evidence type="ECO:0000256" key="6">
    <source>
        <dbReference type="ARBA" id="ARBA00022553"/>
    </source>
</evidence>
<gene>
    <name evidence="21" type="ordered locus">Desor_4541</name>
</gene>
<dbReference type="eggNOG" id="COG4624">
    <property type="taxonomic scope" value="Bacteria"/>
</dbReference>
<dbReference type="Gene3D" id="1.10.287.130">
    <property type="match status" value="1"/>
</dbReference>
<keyword evidence="11" id="KW-0902">Two-component regulatory system</keyword>
<dbReference type="eggNOG" id="COG0745">
    <property type="taxonomic scope" value="Bacteria"/>
</dbReference>
<accession>G7W9N0</accession>
<feature type="domain" description="4Fe-4S ferredoxin-type" evidence="19">
    <location>
        <begin position="35"/>
        <end position="64"/>
    </location>
</feature>
<dbReference type="SUPFAM" id="SSF47384">
    <property type="entry name" value="Homodimeric domain of signal transducing histidine kinase"/>
    <property type="match status" value="1"/>
</dbReference>
<organism evidence="21 22">
    <name type="scientific">Desulfosporosinus orientis (strain ATCC 19365 / DSM 765 / NCIMB 8382 / VKM B-1628 / Singapore I)</name>
    <name type="common">Desulfotomaculum orientis</name>
    <dbReference type="NCBI Taxonomy" id="768706"/>
    <lineage>
        <taxon>Bacteria</taxon>
        <taxon>Bacillati</taxon>
        <taxon>Bacillota</taxon>
        <taxon>Clostridia</taxon>
        <taxon>Eubacteriales</taxon>
        <taxon>Desulfitobacteriaceae</taxon>
        <taxon>Desulfosporosinus</taxon>
    </lineage>
</organism>
<dbReference type="FunFam" id="3.30.565.10:FF:000010">
    <property type="entry name" value="Sensor histidine kinase RcsC"/>
    <property type="match status" value="1"/>
</dbReference>
<evidence type="ECO:0000256" key="13">
    <source>
        <dbReference type="ARBA" id="ARBA00024867"/>
    </source>
</evidence>
<keyword evidence="5" id="KW-0004">4Fe-4S</keyword>
<dbReference type="PROSITE" id="PS50109">
    <property type="entry name" value="HIS_KIN"/>
    <property type="match status" value="1"/>
</dbReference>
<feature type="coiled-coil region" evidence="16">
    <location>
        <begin position="433"/>
        <end position="523"/>
    </location>
</feature>
<dbReference type="PANTHER" id="PTHR43047:SF72">
    <property type="entry name" value="OSMOSENSING HISTIDINE PROTEIN KINASE SLN1"/>
    <property type="match status" value="1"/>
</dbReference>
<dbReference type="PRINTS" id="PR00344">
    <property type="entry name" value="BCTRLSENSOR"/>
</dbReference>
<evidence type="ECO:0000256" key="16">
    <source>
        <dbReference type="SAM" id="Coils"/>
    </source>
</evidence>
<dbReference type="PANTHER" id="PTHR43047">
    <property type="entry name" value="TWO-COMPONENT HISTIDINE PROTEIN KINASE"/>
    <property type="match status" value="1"/>
</dbReference>
<dbReference type="PATRIC" id="fig|768706.3.peg.4615"/>
<dbReference type="AlphaFoldDB" id="G7W9N0"/>
<dbReference type="Pfam" id="PF02906">
    <property type="entry name" value="Fe_hyd_lg_C"/>
    <property type="match status" value="1"/>
</dbReference>
<dbReference type="Gene3D" id="3.30.565.10">
    <property type="entry name" value="Histidine kinase-like ATPase, C-terminal domain"/>
    <property type="match status" value="1"/>
</dbReference>
<dbReference type="InterPro" id="IPR003661">
    <property type="entry name" value="HisK_dim/P_dom"/>
</dbReference>
<protein>
    <recommendedName>
        <fullName evidence="14">Circadian input-output histidine kinase CikA</fullName>
        <ecNumber evidence="3">2.7.13.3</ecNumber>
    </recommendedName>
    <alternativeName>
        <fullName evidence="4">Stage 0 sporulation protein A homolog</fullName>
    </alternativeName>
</protein>
<dbReference type="Gene3D" id="3.40.50.1780">
    <property type="match status" value="1"/>
</dbReference>
<dbReference type="GO" id="GO:0009927">
    <property type="term" value="F:histidine phosphotransfer kinase activity"/>
    <property type="evidence" value="ECO:0007669"/>
    <property type="project" value="TreeGrafter"/>
</dbReference>
<feature type="modified residue" description="4-aspartylphosphate" evidence="15">
    <location>
        <position position="843"/>
    </location>
</feature>
<dbReference type="InterPro" id="IPR004358">
    <property type="entry name" value="Sig_transdc_His_kin-like_C"/>
</dbReference>
<dbReference type="Pfam" id="PF13237">
    <property type="entry name" value="Fer4_10"/>
    <property type="match status" value="1"/>
</dbReference>
<evidence type="ECO:0000256" key="2">
    <source>
        <dbReference type="ARBA" id="ARBA00006402"/>
    </source>
</evidence>
<dbReference type="SUPFAM" id="SSF54862">
    <property type="entry name" value="4Fe-4S ferredoxins"/>
    <property type="match status" value="1"/>
</dbReference>
<evidence type="ECO:0000256" key="11">
    <source>
        <dbReference type="ARBA" id="ARBA00023012"/>
    </source>
</evidence>
<dbReference type="InterPro" id="IPR017900">
    <property type="entry name" value="4Fe4S_Fe_S_CS"/>
</dbReference>
<dbReference type="PROSITE" id="PS51379">
    <property type="entry name" value="4FE4S_FER_2"/>
    <property type="match status" value="2"/>
</dbReference>
<evidence type="ECO:0000256" key="7">
    <source>
        <dbReference type="ARBA" id="ARBA00022679"/>
    </source>
</evidence>